<evidence type="ECO:0008006" key="3">
    <source>
        <dbReference type="Google" id="ProtNLM"/>
    </source>
</evidence>
<protein>
    <recommendedName>
        <fullName evidence="3">Type IV toxin-antitoxin system AbiEi family antitoxin domain-containing protein</fullName>
    </recommendedName>
</protein>
<proteinExistence type="predicted"/>
<evidence type="ECO:0000313" key="2">
    <source>
        <dbReference type="Proteomes" id="UP001595955"/>
    </source>
</evidence>
<reference evidence="2" key="1">
    <citation type="journal article" date="2019" name="Int. J. Syst. Evol. Microbiol.">
        <title>The Global Catalogue of Microorganisms (GCM) 10K type strain sequencing project: providing services to taxonomists for standard genome sequencing and annotation.</title>
        <authorList>
            <consortium name="The Broad Institute Genomics Platform"/>
            <consortium name="The Broad Institute Genome Sequencing Center for Infectious Disease"/>
            <person name="Wu L."/>
            <person name="Ma J."/>
        </authorList>
    </citation>
    <scope>NUCLEOTIDE SEQUENCE [LARGE SCALE GENOMIC DNA]</scope>
    <source>
        <strain evidence="2">JCM 3369</strain>
    </source>
</reference>
<gene>
    <name evidence="1" type="ORF">ACFO3F_09335</name>
</gene>
<dbReference type="Proteomes" id="UP001595955">
    <property type="component" value="Unassembled WGS sequence"/>
</dbReference>
<name>A0ABV9DAM7_9MICO</name>
<organism evidence="1 2">
    <name type="scientific">Georgenia faecalis</name>
    <dbReference type="NCBI Taxonomy" id="2483799"/>
    <lineage>
        <taxon>Bacteria</taxon>
        <taxon>Bacillati</taxon>
        <taxon>Actinomycetota</taxon>
        <taxon>Actinomycetes</taxon>
        <taxon>Micrococcales</taxon>
        <taxon>Bogoriellaceae</taxon>
        <taxon>Georgenia</taxon>
    </lineage>
</organism>
<sequence length="313" mass="35072">MTPESHRLQAVAQHQYGAISRDQVRRLGGDDNWIRTQLAAQRWVRIHPGVYLSFTGEPSWSATAFAGLLYAGKGAALSHRSAGYSLGMINRAPRPIEVSVPHHRQPAPQPGMVIRRRRVMPMCFGRIPATNAADTLIDIAATSGDVDEVVRLAREALRHVHIAYVRKVLEDRQRLRHRSLLTEILGAVEAGIESPLEYRYRRDVERRHRLPRSVLQVRQLLDGLWIRADSLYRGRGVRVELDGQVAHPGGRTDSDVWRDNAALVATSDLTLRYRWAHVAGNPCATARQVAQALQSRGWRGRPTPCGPRCAVGR</sequence>
<accession>A0ABV9DAM7</accession>
<comment type="caution">
    <text evidence="1">The sequence shown here is derived from an EMBL/GenBank/DDBJ whole genome shotgun (WGS) entry which is preliminary data.</text>
</comment>
<evidence type="ECO:0000313" key="1">
    <source>
        <dbReference type="EMBL" id="MFC4555447.1"/>
    </source>
</evidence>
<dbReference type="RefSeq" id="WP_164471384.1">
    <property type="nucleotide sequence ID" value="NZ_CP033325.1"/>
</dbReference>
<dbReference type="EMBL" id="JBHSGF010000005">
    <property type="protein sequence ID" value="MFC4555447.1"/>
    <property type="molecule type" value="Genomic_DNA"/>
</dbReference>
<keyword evidence="2" id="KW-1185">Reference proteome</keyword>